<evidence type="ECO:0000313" key="3">
    <source>
        <dbReference type="Proteomes" id="UP000532373"/>
    </source>
</evidence>
<dbReference type="Proteomes" id="UP000532373">
    <property type="component" value="Unassembled WGS sequence"/>
</dbReference>
<dbReference type="AlphaFoldDB" id="A0A8E2BCQ4"/>
<dbReference type="RefSeq" id="WP_184768462.1">
    <property type="nucleotide sequence ID" value="NZ_JACHGI010000002.1"/>
</dbReference>
<comment type="caution">
    <text evidence="2">The sequence shown here is derived from an EMBL/GenBank/DDBJ whole genome shotgun (WGS) entry which is preliminary data.</text>
</comment>
<organism evidence="2 3">
    <name type="scientific">Aminobacter carboxidus</name>
    <dbReference type="NCBI Taxonomy" id="376165"/>
    <lineage>
        <taxon>Bacteria</taxon>
        <taxon>Pseudomonadati</taxon>
        <taxon>Pseudomonadota</taxon>
        <taxon>Alphaproteobacteria</taxon>
        <taxon>Hyphomicrobiales</taxon>
        <taxon>Phyllobacteriaceae</taxon>
        <taxon>Aminobacter</taxon>
    </lineage>
</organism>
<sequence>MALEGLKLVQAPKRNSPDPVTQRRLRLVMQVEKQMTLVESHKQGRKPRGRWWSMEPDGKPILAIKYGKVPLELAKGKHAIACDDMDDVIDALHKAKAATLDGAFDAQLTTISAEVRSRFNKGK</sequence>
<dbReference type="EMBL" id="JACHGI010000002">
    <property type="protein sequence ID" value="MBB6466027.1"/>
    <property type="molecule type" value="Genomic_DNA"/>
</dbReference>
<accession>A0A8E2BCQ4</accession>
<gene>
    <name evidence="2" type="ORF">HNQ96_001885</name>
</gene>
<protein>
    <submittedName>
        <fullName evidence="2">Uncharacterized protein</fullName>
    </submittedName>
</protein>
<feature type="region of interest" description="Disordered" evidence="1">
    <location>
        <begin position="1"/>
        <end position="21"/>
    </location>
</feature>
<name>A0A8E2BCQ4_9HYPH</name>
<dbReference type="InterPro" id="IPR046581">
    <property type="entry name" value="DUF6641"/>
</dbReference>
<proteinExistence type="predicted"/>
<evidence type="ECO:0000313" key="2">
    <source>
        <dbReference type="EMBL" id="MBB6466027.1"/>
    </source>
</evidence>
<dbReference type="Pfam" id="PF20346">
    <property type="entry name" value="DUF6641"/>
    <property type="match status" value="1"/>
</dbReference>
<evidence type="ECO:0000256" key="1">
    <source>
        <dbReference type="SAM" id="MobiDB-lite"/>
    </source>
</evidence>
<reference evidence="2 3" key="1">
    <citation type="submission" date="2020-08" db="EMBL/GenBank/DDBJ databases">
        <title>Genomic Encyclopedia of Type Strains, Phase IV (KMG-IV): sequencing the most valuable type-strain genomes for metagenomic binning, comparative biology and taxonomic classification.</title>
        <authorList>
            <person name="Goeker M."/>
        </authorList>
    </citation>
    <scope>NUCLEOTIDE SEQUENCE [LARGE SCALE GENOMIC DNA]</scope>
    <source>
        <strain evidence="2 3">DSM 17454</strain>
    </source>
</reference>